<dbReference type="Proteomes" id="UP000236075">
    <property type="component" value="Unassembled WGS sequence"/>
</dbReference>
<proteinExistence type="predicted"/>
<sequence length="76" mass="9005">MRAPETGNPFHSQQLVRTCLLRFRGRKSRTRNTHLLFRGTILEYGRRHFSWNRFPKNGKLRAQAHDIVKNLSPSFV</sequence>
<dbReference type="EMBL" id="PJLB01000004">
    <property type="protein sequence ID" value="PND05021.1"/>
    <property type="molecule type" value="Genomic_DNA"/>
</dbReference>
<evidence type="ECO:0000313" key="1">
    <source>
        <dbReference type="EMBL" id="PND05021.1"/>
    </source>
</evidence>
<evidence type="ECO:0008006" key="3">
    <source>
        <dbReference type="Google" id="ProtNLM"/>
    </source>
</evidence>
<reference evidence="1 2" key="1">
    <citation type="journal article" date="2017" name="BMC Genomics">
        <title>Genome sequencing of 39 Akkermansia muciniphila isolates reveals its population structure, genomic and functional diverisity, and global distribution in mammalian gut microbiotas.</title>
        <authorList>
            <person name="Guo X."/>
            <person name="Li S."/>
            <person name="Zhang J."/>
            <person name="Wu F."/>
            <person name="Li X."/>
            <person name="Wu D."/>
            <person name="Zhang M."/>
            <person name="Ou Z."/>
            <person name="Jie Z."/>
            <person name="Yan Q."/>
            <person name="Li P."/>
            <person name="Yi J."/>
            <person name="Peng Y."/>
        </authorList>
    </citation>
    <scope>NUCLEOTIDE SEQUENCE [LARGE SCALE GENOMIC DNA]</scope>
    <source>
        <strain evidence="1 2">GP28</strain>
    </source>
</reference>
<organism evidence="1 2">
    <name type="scientific">Akkermansia muciniphila</name>
    <dbReference type="NCBI Taxonomy" id="239935"/>
    <lineage>
        <taxon>Bacteria</taxon>
        <taxon>Pseudomonadati</taxon>
        <taxon>Verrucomicrobiota</taxon>
        <taxon>Verrucomicrobiia</taxon>
        <taxon>Verrucomicrobiales</taxon>
        <taxon>Akkermansiaceae</taxon>
        <taxon>Akkermansia</taxon>
    </lineage>
</organism>
<accession>A0AAX0WMB5</accession>
<comment type="caution">
    <text evidence="1">The sequence shown here is derived from an EMBL/GenBank/DDBJ whole genome shotgun (WGS) entry which is preliminary data.</text>
</comment>
<protein>
    <recommendedName>
        <fullName evidence="3">Transposase</fullName>
    </recommendedName>
</protein>
<dbReference type="AlphaFoldDB" id="A0AAX0WMB5"/>
<evidence type="ECO:0000313" key="2">
    <source>
        <dbReference type="Proteomes" id="UP000236075"/>
    </source>
</evidence>
<name>A0AAX0WMB5_9BACT</name>
<gene>
    <name evidence="1" type="ORF">CXT95_00940</name>
</gene>